<organism evidence="1 2">
    <name type="scientific">Pleuronectes platessa</name>
    <name type="common">European plaice</name>
    <dbReference type="NCBI Taxonomy" id="8262"/>
    <lineage>
        <taxon>Eukaryota</taxon>
        <taxon>Metazoa</taxon>
        <taxon>Chordata</taxon>
        <taxon>Craniata</taxon>
        <taxon>Vertebrata</taxon>
        <taxon>Euteleostomi</taxon>
        <taxon>Actinopterygii</taxon>
        <taxon>Neopterygii</taxon>
        <taxon>Teleostei</taxon>
        <taxon>Neoteleostei</taxon>
        <taxon>Acanthomorphata</taxon>
        <taxon>Carangaria</taxon>
        <taxon>Pleuronectiformes</taxon>
        <taxon>Pleuronectoidei</taxon>
        <taxon>Pleuronectidae</taxon>
        <taxon>Pleuronectes</taxon>
    </lineage>
</organism>
<sequence>MDGETEEGGEMEGWRDGEVKVVGGSEVRGHRTSLTRRSSDGCNRRFTSDLHTKLTRLPAAVVCLLLSTHRSSEEVIGAQQIPSSCKLSGGRKPGCGTF</sequence>
<reference evidence="1" key="1">
    <citation type="submission" date="2020-03" db="EMBL/GenBank/DDBJ databases">
        <authorList>
            <person name="Weist P."/>
        </authorList>
    </citation>
    <scope>NUCLEOTIDE SEQUENCE</scope>
</reference>
<accession>A0A9N7YYT5</accession>
<keyword evidence="2" id="KW-1185">Reference proteome</keyword>
<comment type="caution">
    <text evidence="1">The sequence shown here is derived from an EMBL/GenBank/DDBJ whole genome shotgun (WGS) entry which is preliminary data.</text>
</comment>
<gene>
    <name evidence="1" type="ORF">PLEPLA_LOCUS30447</name>
</gene>
<protein>
    <submittedName>
        <fullName evidence="1">Uncharacterized protein</fullName>
    </submittedName>
</protein>
<dbReference type="AlphaFoldDB" id="A0A9N7YYT5"/>
<dbReference type="Proteomes" id="UP001153269">
    <property type="component" value="Unassembled WGS sequence"/>
</dbReference>
<name>A0A9N7YYT5_PLEPL</name>
<dbReference type="EMBL" id="CADEAL010002902">
    <property type="protein sequence ID" value="CAB1442729.1"/>
    <property type="molecule type" value="Genomic_DNA"/>
</dbReference>
<evidence type="ECO:0000313" key="1">
    <source>
        <dbReference type="EMBL" id="CAB1442729.1"/>
    </source>
</evidence>
<evidence type="ECO:0000313" key="2">
    <source>
        <dbReference type="Proteomes" id="UP001153269"/>
    </source>
</evidence>
<proteinExistence type="predicted"/>